<evidence type="ECO:0000256" key="10">
    <source>
        <dbReference type="ARBA" id="ARBA00041871"/>
    </source>
</evidence>
<dbReference type="KEGG" id="ppp:112285915"/>
<dbReference type="RefSeq" id="XP_024383063.1">
    <property type="nucleotide sequence ID" value="XM_024527295.2"/>
</dbReference>
<keyword evidence="5 12" id="KW-0732">Signal</keyword>
<evidence type="ECO:0000256" key="5">
    <source>
        <dbReference type="ARBA" id="ARBA00022729"/>
    </source>
</evidence>
<dbReference type="PROSITE" id="PS50041">
    <property type="entry name" value="C_TYPE_LECTIN_2"/>
    <property type="match status" value="1"/>
</dbReference>
<comment type="subcellular location">
    <subcellularLocation>
        <location evidence="1">Secreted</location>
        <location evidence="1">Cell wall</location>
    </subcellularLocation>
</comment>
<proteinExistence type="predicted"/>
<dbReference type="AlphaFoldDB" id="A0A2K1K631"/>
<dbReference type="InterPro" id="IPR013210">
    <property type="entry name" value="LRR_N_plant-typ"/>
</dbReference>
<dbReference type="Gene3D" id="3.80.10.10">
    <property type="entry name" value="Ribonuclease Inhibitor"/>
    <property type="match status" value="2"/>
</dbReference>
<dbReference type="FunFam" id="3.80.10.10:FF:000041">
    <property type="entry name" value="LRR receptor-like serine/threonine-protein kinase ERECTA"/>
    <property type="match status" value="1"/>
</dbReference>
<feature type="domain" description="C-type lectin" evidence="13">
    <location>
        <begin position="444"/>
        <end position="588"/>
    </location>
</feature>
<dbReference type="FunFam" id="3.80.10.10:FF:000224">
    <property type="entry name" value="Leucine-rich repeat extensin-like protein 1"/>
    <property type="match status" value="1"/>
</dbReference>
<dbReference type="OrthoDB" id="676979at2759"/>
<reference evidence="14 16" key="2">
    <citation type="journal article" date="2018" name="Plant J.">
        <title>The Physcomitrella patens chromosome-scale assembly reveals moss genome structure and evolution.</title>
        <authorList>
            <person name="Lang D."/>
            <person name="Ullrich K.K."/>
            <person name="Murat F."/>
            <person name="Fuchs J."/>
            <person name="Jenkins J."/>
            <person name="Haas F.B."/>
            <person name="Piednoel M."/>
            <person name="Gundlach H."/>
            <person name="Van Bel M."/>
            <person name="Meyberg R."/>
            <person name="Vives C."/>
            <person name="Morata J."/>
            <person name="Symeonidi A."/>
            <person name="Hiss M."/>
            <person name="Muchero W."/>
            <person name="Kamisugi Y."/>
            <person name="Saleh O."/>
            <person name="Blanc G."/>
            <person name="Decker E.L."/>
            <person name="van Gessel N."/>
            <person name="Grimwood J."/>
            <person name="Hayes R.D."/>
            <person name="Graham S.W."/>
            <person name="Gunter L.E."/>
            <person name="McDaniel S.F."/>
            <person name="Hoernstein S.N.W."/>
            <person name="Larsson A."/>
            <person name="Li F.W."/>
            <person name="Perroud P.F."/>
            <person name="Phillips J."/>
            <person name="Ranjan P."/>
            <person name="Rokshar D.S."/>
            <person name="Rothfels C.J."/>
            <person name="Schneider L."/>
            <person name="Shu S."/>
            <person name="Stevenson D.W."/>
            <person name="Thummler F."/>
            <person name="Tillich M."/>
            <person name="Villarreal Aguilar J.C."/>
            <person name="Widiez T."/>
            <person name="Wong G.K."/>
            <person name="Wymore A."/>
            <person name="Zhang Y."/>
            <person name="Zimmer A.D."/>
            <person name="Quatrano R.S."/>
            <person name="Mayer K.F.X."/>
            <person name="Goodstein D."/>
            <person name="Casacuberta J.M."/>
            <person name="Vandepoele K."/>
            <person name="Reski R."/>
            <person name="Cuming A.C."/>
            <person name="Tuskan G.A."/>
            <person name="Maumus F."/>
            <person name="Salse J."/>
            <person name="Schmutz J."/>
            <person name="Rensing S.A."/>
        </authorList>
    </citation>
    <scope>NUCLEOTIDE SEQUENCE [LARGE SCALE GENOMIC DNA]</scope>
    <source>
        <strain evidence="15 16">cv. Gransden 2004</strain>
    </source>
</reference>
<dbReference type="Gene3D" id="3.10.100.10">
    <property type="entry name" value="Mannose-Binding Protein A, subunit A"/>
    <property type="match status" value="1"/>
</dbReference>
<dbReference type="EnsemblPlants" id="Pp3c8_3600V3.1">
    <property type="protein sequence ID" value="Pp3c8_3600V3.1"/>
    <property type="gene ID" value="Pp3c8_3600"/>
</dbReference>
<sequence length="642" mass="69612">MTRFHLQGMEATATTMVVTALLVSLFMVQAAATSAPATSPAPSHPFFGNRTTGNHPPGHGGHPQGTGRHGYAWSKWRAYIALQCWKKAITEDPNNILASWNGKDVCSYKGVYCAPPPDPKYSYLTVVAAIDLNGAQLKGTLVPQLGELREIALFHLNSNRFYGGVPDSFRYMKLLTELDLSNNQLGGDFPKVVLAIPKLAFLDLRFNTFYGKLPSELFSKRTLQVIFVNNNNFEGTMPSNFAQSEVAALVLANNKFQGNIPKTINNMSNTLYEILALGNEFDGGIPDGIGNLKNLLLFDYSSNKINGGLPDSLQNLQALEIFNMSKNYMGGAVTAEICQLKNLSALALSDNYFNSLASACKQINQTVLNVTGNCLFADKIPDQKDKDTCARFYGWSPPPPPPSPPPPSPPPPSPPPPSPPPPSPPPPSPPPPPPCPYGYQPGKYSGTCFMLVTHCKTWEYAEHYCNQQSGGHLAAVADWDELKDVGELCAQSNVTVQGDSSDPKGLGCYVGGRRPCNLSPATNGWNYPGSPCIDVPSLWNMGEPNNYGGQEACLGVKYESDAQAYDNSYLPFMLNDLRCDIQLPFICTLTRCSDYGCGMSKTCKTLGDHNSTCSWDDSAAVGYKCQCSEGYFSDDSGTCSPK</sequence>
<keyword evidence="4" id="KW-0433">Leucine-rich repeat</keyword>
<dbReference type="SUPFAM" id="SSF56436">
    <property type="entry name" value="C-type lectin-like"/>
    <property type="match status" value="1"/>
</dbReference>
<dbReference type="SMART" id="SM00034">
    <property type="entry name" value="CLECT"/>
    <property type="match status" value="1"/>
</dbReference>
<feature type="region of interest" description="Disordered" evidence="11">
    <location>
        <begin position="388"/>
        <end position="430"/>
    </location>
</feature>
<evidence type="ECO:0000256" key="6">
    <source>
        <dbReference type="ARBA" id="ARBA00022737"/>
    </source>
</evidence>
<dbReference type="EnsemblPlants" id="Pp3c8_3600V3.3">
    <property type="protein sequence ID" value="Pp3c8_3600V3.3"/>
    <property type="gene ID" value="Pp3c8_3600"/>
</dbReference>
<feature type="region of interest" description="Disordered" evidence="11">
    <location>
        <begin position="36"/>
        <end position="67"/>
    </location>
</feature>
<dbReference type="EnsemblPlants" id="Pp3c8_3600V3.2">
    <property type="protein sequence ID" value="Pp3c8_3600V3.2"/>
    <property type="gene ID" value="Pp3c8_3600"/>
</dbReference>
<keyword evidence="6" id="KW-0677">Repeat</keyword>
<evidence type="ECO:0000256" key="7">
    <source>
        <dbReference type="ARBA" id="ARBA00023180"/>
    </source>
</evidence>
<evidence type="ECO:0000259" key="13">
    <source>
        <dbReference type="PROSITE" id="PS50041"/>
    </source>
</evidence>
<feature type="compositionally biased region" description="Pro residues" evidence="11">
    <location>
        <begin position="396"/>
        <end position="430"/>
    </location>
</feature>
<dbReference type="InterPro" id="IPR051582">
    <property type="entry name" value="LRR_extensin-like_regulator"/>
</dbReference>
<feature type="signal peptide" evidence="12">
    <location>
        <begin position="1"/>
        <end position="30"/>
    </location>
</feature>
<dbReference type="Pfam" id="PF00560">
    <property type="entry name" value="LRR_1"/>
    <property type="match status" value="1"/>
</dbReference>
<dbReference type="InterPro" id="IPR032675">
    <property type="entry name" value="LRR_dom_sf"/>
</dbReference>
<evidence type="ECO:0000256" key="8">
    <source>
        <dbReference type="ARBA" id="ARBA00023278"/>
    </source>
</evidence>
<dbReference type="InterPro" id="IPR016187">
    <property type="entry name" value="CTDL_fold"/>
</dbReference>
<dbReference type="InterPro" id="IPR001304">
    <property type="entry name" value="C-type_lectin-like"/>
</dbReference>
<dbReference type="PANTHER" id="PTHR32093">
    <property type="entry name" value="LEUCINE-RICH REPEAT EXTENSIN-LIKE PROTEIN 3-RELATED"/>
    <property type="match status" value="1"/>
</dbReference>
<feature type="compositionally biased region" description="Gly residues" evidence="11">
    <location>
        <begin position="58"/>
        <end position="67"/>
    </location>
</feature>
<name>A0A2K1K631_PHYPA</name>
<evidence type="ECO:0000313" key="16">
    <source>
        <dbReference type="Proteomes" id="UP000006727"/>
    </source>
</evidence>
<accession>A0A2K1K631</accession>
<keyword evidence="8" id="KW-0379">Hydroxylation</keyword>
<dbReference type="STRING" id="3218.A0A2K1K631"/>
<dbReference type="Pfam" id="PF08263">
    <property type="entry name" value="LRRNT_2"/>
    <property type="match status" value="1"/>
</dbReference>
<feature type="chain" id="PRO_5043158236" description="Cell wall hydroxyproline-rich glycoprotein" evidence="12">
    <location>
        <begin position="31"/>
        <end position="642"/>
    </location>
</feature>
<dbReference type="EMBL" id="ABEU02000008">
    <property type="protein sequence ID" value="PNR49217.1"/>
    <property type="molecule type" value="Genomic_DNA"/>
</dbReference>
<dbReference type="Proteomes" id="UP000006727">
    <property type="component" value="Chromosome 8"/>
</dbReference>
<dbReference type="GO" id="GO:0071555">
    <property type="term" value="P:cell wall organization"/>
    <property type="evidence" value="ECO:0007669"/>
    <property type="project" value="UniProtKB-KW"/>
</dbReference>
<evidence type="ECO:0000256" key="11">
    <source>
        <dbReference type="SAM" id="MobiDB-lite"/>
    </source>
</evidence>
<keyword evidence="16" id="KW-1185">Reference proteome</keyword>
<evidence type="ECO:0000313" key="15">
    <source>
        <dbReference type="EnsemblPlants" id="Pp3c8_3600V3.1"/>
    </source>
</evidence>
<evidence type="ECO:0000256" key="12">
    <source>
        <dbReference type="SAM" id="SignalP"/>
    </source>
</evidence>
<dbReference type="PANTHER" id="PTHR32093:SF121">
    <property type="entry name" value="LEUCINE-RICH REPEAT EXTENSIN-LIKE PROTEIN 6"/>
    <property type="match status" value="1"/>
</dbReference>
<evidence type="ECO:0000256" key="9">
    <source>
        <dbReference type="ARBA" id="ARBA00023316"/>
    </source>
</evidence>
<dbReference type="CDD" id="cd00037">
    <property type="entry name" value="CLECT"/>
    <property type="match status" value="1"/>
</dbReference>
<organism evidence="14">
    <name type="scientific">Physcomitrium patens</name>
    <name type="common">Spreading-leaved earth moss</name>
    <name type="synonym">Physcomitrella patens</name>
    <dbReference type="NCBI Taxonomy" id="3218"/>
    <lineage>
        <taxon>Eukaryota</taxon>
        <taxon>Viridiplantae</taxon>
        <taxon>Streptophyta</taxon>
        <taxon>Embryophyta</taxon>
        <taxon>Bryophyta</taxon>
        <taxon>Bryophytina</taxon>
        <taxon>Bryopsida</taxon>
        <taxon>Funariidae</taxon>
        <taxon>Funariales</taxon>
        <taxon>Funariaceae</taxon>
        <taxon>Physcomitrium</taxon>
    </lineage>
</organism>
<evidence type="ECO:0000256" key="1">
    <source>
        <dbReference type="ARBA" id="ARBA00004191"/>
    </source>
</evidence>
<dbReference type="GeneID" id="112285915"/>
<reference evidence="15" key="3">
    <citation type="submission" date="2020-12" db="UniProtKB">
        <authorList>
            <consortium name="EnsemblPlants"/>
        </authorList>
    </citation>
    <scope>IDENTIFICATION</scope>
</reference>
<dbReference type="InterPro" id="IPR001611">
    <property type="entry name" value="Leu-rich_rpt"/>
</dbReference>
<evidence type="ECO:0000256" key="3">
    <source>
        <dbReference type="ARBA" id="ARBA00022525"/>
    </source>
</evidence>
<dbReference type="SUPFAM" id="SSF52058">
    <property type="entry name" value="L domain-like"/>
    <property type="match status" value="1"/>
</dbReference>
<evidence type="ECO:0000256" key="4">
    <source>
        <dbReference type="ARBA" id="ARBA00022614"/>
    </source>
</evidence>
<keyword evidence="3" id="KW-0964">Secreted</keyword>
<dbReference type="InterPro" id="IPR016186">
    <property type="entry name" value="C-type_lectin-like/link_sf"/>
</dbReference>
<keyword evidence="2" id="KW-0134">Cell wall</keyword>
<reference evidence="14 16" key="1">
    <citation type="journal article" date="2008" name="Science">
        <title>The Physcomitrella genome reveals evolutionary insights into the conquest of land by plants.</title>
        <authorList>
            <person name="Rensing S."/>
            <person name="Lang D."/>
            <person name="Zimmer A."/>
            <person name="Terry A."/>
            <person name="Salamov A."/>
            <person name="Shapiro H."/>
            <person name="Nishiyama T."/>
            <person name="Perroud P.-F."/>
            <person name="Lindquist E."/>
            <person name="Kamisugi Y."/>
            <person name="Tanahashi T."/>
            <person name="Sakakibara K."/>
            <person name="Fujita T."/>
            <person name="Oishi K."/>
            <person name="Shin-I T."/>
            <person name="Kuroki Y."/>
            <person name="Toyoda A."/>
            <person name="Suzuki Y."/>
            <person name="Hashimoto A."/>
            <person name="Yamaguchi K."/>
            <person name="Sugano A."/>
            <person name="Kohara Y."/>
            <person name="Fujiyama A."/>
            <person name="Anterola A."/>
            <person name="Aoki S."/>
            <person name="Ashton N."/>
            <person name="Barbazuk W.B."/>
            <person name="Barker E."/>
            <person name="Bennetzen J."/>
            <person name="Bezanilla M."/>
            <person name="Blankenship R."/>
            <person name="Cho S.H."/>
            <person name="Dutcher S."/>
            <person name="Estelle M."/>
            <person name="Fawcett J.A."/>
            <person name="Gundlach H."/>
            <person name="Hanada K."/>
            <person name="Heyl A."/>
            <person name="Hicks K.A."/>
            <person name="Hugh J."/>
            <person name="Lohr M."/>
            <person name="Mayer K."/>
            <person name="Melkozernov A."/>
            <person name="Murata T."/>
            <person name="Nelson D."/>
            <person name="Pils B."/>
            <person name="Prigge M."/>
            <person name="Reiss B."/>
            <person name="Renner T."/>
            <person name="Rombauts S."/>
            <person name="Rushton P."/>
            <person name="Sanderfoot A."/>
            <person name="Schween G."/>
            <person name="Shiu S.-H."/>
            <person name="Stueber K."/>
            <person name="Theodoulou F.L."/>
            <person name="Tu H."/>
            <person name="Van de Peer Y."/>
            <person name="Verrier P.J."/>
            <person name="Waters E."/>
            <person name="Wood A."/>
            <person name="Yang L."/>
            <person name="Cove D."/>
            <person name="Cuming A."/>
            <person name="Hasebe M."/>
            <person name="Lucas S."/>
            <person name="Mishler D.B."/>
            <person name="Reski R."/>
            <person name="Grigoriev I."/>
            <person name="Quatrano R.S."/>
            <person name="Boore J.L."/>
        </authorList>
    </citation>
    <scope>NUCLEOTIDE SEQUENCE [LARGE SCALE GENOMIC DNA]</scope>
    <source>
        <strain evidence="15 16">cv. Gransden 2004</strain>
    </source>
</reference>
<gene>
    <name evidence="15" type="primary">LOC112285915</name>
    <name evidence="14" type="ORF">PHYPA_011113</name>
</gene>
<protein>
    <recommendedName>
        <fullName evidence="10">Cell wall hydroxyproline-rich glycoprotein</fullName>
    </recommendedName>
</protein>
<keyword evidence="7" id="KW-0325">Glycoprotein</keyword>
<evidence type="ECO:0000313" key="14">
    <source>
        <dbReference type="EMBL" id="PNR49217.1"/>
    </source>
</evidence>
<dbReference type="PaxDb" id="3218-PP1S35_242V6.1"/>
<dbReference type="Gramene" id="Pp3c8_3600V3.1">
    <property type="protein sequence ID" value="Pp3c8_3600V3.1"/>
    <property type="gene ID" value="Pp3c8_3600"/>
</dbReference>
<dbReference type="Gramene" id="Pp3c8_3600V3.3">
    <property type="protein sequence ID" value="Pp3c8_3600V3.3"/>
    <property type="gene ID" value="Pp3c8_3600"/>
</dbReference>
<evidence type="ECO:0000256" key="2">
    <source>
        <dbReference type="ARBA" id="ARBA00022512"/>
    </source>
</evidence>
<dbReference type="Gramene" id="Pp3c8_3600V3.2">
    <property type="protein sequence ID" value="Pp3c8_3600V3.2"/>
    <property type="gene ID" value="Pp3c8_3600"/>
</dbReference>
<keyword evidence="9" id="KW-0961">Cell wall biogenesis/degradation</keyword>